<dbReference type="Proteomes" id="UP000494206">
    <property type="component" value="Unassembled WGS sequence"/>
</dbReference>
<reference evidence="1 2" key="1">
    <citation type="submission" date="2020-04" db="EMBL/GenBank/DDBJ databases">
        <authorList>
            <person name="Laetsch R D."/>
            <person name="Stevens L."/>
            <person name="Kumar S."/>
            <person name="Blaxter L. M."/>
        </authorList>
    </citation>
    <scope>NUCLEOTIDE SEQUENCE [LARGE SCALE GENOMIC DNA]</scope>
</reference>
<organism evidence="1 2">
    <name type="scientific">Caenorhabditis bovis</name>
    <dbReference type="NCBI Taxonomy" id="2654633"/>
    <lineage>
        <taxon>Eukaryota</taxon>
        <taxon>Metazoa</taxon>
        <taxon>Ecdysozoa</taxon>
        <taxon>Nematoda</taxon>
        <taxon>Chromadorea</taxon>
        <taxon>Rhabditida</taxon>
        <taxon>Rhabditina</taxon>
        <taxon>Rhabditomorpha</taxon>
        <taxon>Rhabditoidea</taxon>
        <taxon>Rhabditidae</taxon>
        <taxon>Peloderinae</taxon>
        <taxon>Caenorhabditis</taxon>
    </lineage>
</organism>
<dbReference type="EMBL" id="CADEPM010000001">
    <property type="protein sequence ID" value="CAB3396497.1"/>
    <property type="molecule type" value="Genomic_DNA"/>
</dbReference>
<name>A0A8S1EA08_9PELO</name>
<protein>
    <submittedName>
        <fullName evidence="1">Uncharacterized protein</fullName>
    </submittedName>
</protein>
<keyword evidence="2" id="KW-1185">Reference proteome</keyword>
<evidence type="ECO:0000313" key="2">
    <source>
        <dbReference type="Proteomes" id="UP000494206"/>
    </source>
</evidence>
<dbReference type="AlphaFoldDB" id="A0A8S1EA08"/>
<sequence length="69" mass="7296">MATGSIYAGYPNMAAGGYGMTMPQQAMPCCEGYGEMAPPRRVSNARRFLQGATEGILMGSLGMLGGFRR</sequence>
<gene>
    <name evidence="1" type="ORF">CBOVIS_LOCUS42</name>
</gene>
<evidence type="ECO:0000313" key="1">
    <source>
        <dbReference type="EMBL" id="CAB3396497.1"/>
    </source>
</evidence>
<proteinExistence type="predicted"/>
<comment type="caution">
    <text evidence="1">The sequence shown here is derived from an EMBL/GenBank/DDBJ whole genome shotgun (WGS) entry which is preliminary data.</text>
</comment>
<accession>A0A8S1EA08</accession>